<accession>A0A9D0YXC1</accession>
<keyword evidence="3 5" id="KW-0170">Cobalt</keyword>
<dbReference type="InterPro" id="IPR042251">
    <property type="entry name" value="EutC_C"/>
</dbReference>
<proteinExistence type="inferred from homology"/>
<dbReference type="PIRSF" id="PIRSF018982">
    <property type="entry name" value="EutC"/>
    <property type="match status" value="1"/>
</dbReference>
<keyword evidence="1 5" id="KW-0846">Cobalamin</keyword>
<dbReference type="InterPro" id="IPR009246">
    <property type="entry name" value="EutC"/>
</dbReference>
<dbReference type="GO" id="GO:0009350">
    <property type="term" value="C:ethanolamine ammonia-lyase complex"/>
    <property type="evidence" value="ECO:0007669"/>
    <property type="project" value="UniProtKB-UniRule"/>
</dbReference>
<dbReference type="PANTHER" id="PTHR39330:SF1">
    <property type="entry name" value="ETHANOLAMINE AMMONIA-LYASE SMALL SUBUNIT"/>
    <property type="match status" value="1"/>
</dbReference>
<dbReference type="Pfam" id="PF05985">
    <property type="entry name" value="EutC"/>
    <property type="match status" value="1"/>
</dbReference>
<dbReference type="GO" id="GO:0046336">
    <property type="term" value="P:ethanolamine catabolic process"/>
    <property type="evidence" value="ECO:0007669"/>
    <property type="project" value="UniProtKB-UniRule"/>
</dbReference>
<dbReference type="EC" id="4.3.1.7" evidence="5"/>
<feature type="binding site" evidence="5">
    <location>
        <position position="216"/>
    </location>
    <ligand>
        <name>adenosylcob(III)alamin</name>
        <dbReference type="ChEBI" id="CHEBI:18408"/>
    </ligand>
</feature>
<dbReference type="Proteomes" id="UP000886819">
    <property type="component" value="Unassembled WGS sequence"/>
</dbReference>
<evidence type="ECO:0000256" key="3">
    <source>
        <dbReference type="ARBA" id="ARBA00023285"/>
    </source>
</evidence>
<comment type="similarity">
    <text evidence="5">Belongs to the EutC family.</text>
</comment>
<organism evidence="6 7">
    <name type="scientific">Candidatus Avichristensenella intestinipullorum</name>
    <dbReference type="NCBI Taxonomy" id="2840693"/>
    <lineage>
        <taxon>Bacteria</taxon>
        <taxon>Bacillati</taxon>
        <taxon>Bacillota</taxon>
        <taxon>Clostridia</taxon>
        <taxon>Candidatus Avichristensenella</taxon>
    </lineage>
</organism>
<comment type="subunit">
    <text evidence="5">The basic unit is a heterodimer which dimerizes to form tetramers. The heterotetramers trimerize; 6 large subunits form a core ring with 6 small subunits projecting outwards.</text>
</comment>
<evidence type="ECO:0000313" key="6">
    <source>
        <dbReference type="EMBL" id="HIQ63683.1"/>
    </source>
</evidence>
<dbReference type="GO" id="GO:0031419">
    <property type="term" value="F:cobalamin binding"/>
    <property type="evidence" value="ECO:0007669"/>
    <property type="project" value="UniProtKB-UniRule"/>
</dbReference>
<keyword evidence="4 5" id="KW-1283">Bacterial microcompartment</keyword>
<feature type="binding site" evidence="5">
    <location>
        <position position="195"/>
    </location>
    <ligand>
        <name>adenosylcob(III)alamin</name>
        <dbReference type="ChEBI" id="CHEBI:18408"/>
    </ligand>
</feature>
<evidence type="ECO:0000313" key="7">
    <source>
        <dbReference type="Proteomes" id="UP000886819"/>
    </source>
</evidence>
<comment type="subcellular location">
    <subcellularLocation>
        <location evidence="5">Bacterial microcompartment</location>
    </subcellularLocation>
</comment>
<comment type="pathway">
    <text evidence="5">Amine and polyamine degradation; ethanolamine degradation.</text>
</comment>
<dbReference type="GO" id="GO:0008851">
    <property type="term" value="F:ethanolamine ammonia-lyase activity"/>
    <property type="evidence" value="ECO:0007669"/>
    <property type="project" value="UniProtKB-UniRule"/>
</dbReference>
<comment type="cofactor">
    <cofactor evidence="5">
        <name>adenosylcob(III)alamin</name>
        <dbReference type="ChEBI" id="CHEBI:18408"/>
    </cofactor>
    <text evidence="5">Binds between the large and small subunits.</text>
</comment>
<comment type="catalytic activity">
    <reaction evidence="5">
        <text>ethanolamine = acetaldehyde + NH4(+)</text>
        <dbReference type="Rhea" id="RHEA:15313"/>
        <dbReference type="ChEBI" id="CHEBI:15343"/>
        <dbReference type="ChEBI" id="CHEBI:28938"/>
        <dbReference type="ChEBI" id="CHEBI:57603"/>
        <dbReference type="EC" id="4.3.1.7"/>
    </reaction>
</comment>
<dbReference type="Gene3D" id="1.10.30.40">
    <property type="entry name" value="Ethanolamine ammonia-lyase light chain (EutC), N-terminal domain"/>
    <property type="match status" value="1"/>
</dbReference>
<dbReference type="HAMAP" id="MF_00601">
    <property type="entry name" value="EutC"/>
    <property type="match status" value="1"/>
</dbReference>
<evidence type="ECO:0000256" key="1">
    <source>
        <dbReference type="ARBA" id="ARBA00022628"/>
    </source>
</evidence>
<dbReference type="InterPro" id="IPR042255">
    <property type="entry name" value="EutC_N"/>
</dbReference>
<comment type="function">
    <text evidence="5">Catalyzes the deamination of various vicinal amino-alcohols to oxo compounds. Allows this organism to utilize ethanolamine as the sole source of nitrogen and carbon in the presence of external vitamin B12.</text>
</comment>
<dbReference type="NCBIfam" id="NF003971">
    <property type="entry name" value="PRK05465.1"/>
    <property type="match status" value="1"/>
</dbReference>
<sequence length="282" mass="30719">MNEQEIRRIVERVLAQMQKEGADAGAEQETPLPDLAQIDLRTWYLVDDPQDREAFLALKEKTPARLGVGHAGARYRTETMLRFQADHTAAQSAVFSDVPEAFLQSLSLRTFQTLCQSRDEFLTRPDKGRAFAPDVLQDIARHAKDKPRAVVYLADGLSSSAVVSNAGDILPVVLDGLRAEGVSCAEPFFVKYGRVATQDMIGEATGADVVCVLLGERPGLVTANSMSAYLAYRPTVGMPESRRTVVANIHSGGTPCVEAGAHIVDLIRLMLEKQKSGIELPV</sequence>
<evidence type="ECO:0000256" key="2">
    <source>
        <dbReference type="ARBA" id="ARBA00023239"/>
    </source>
</evidence>
<dbReference type="GO" id="GO:0006520">
    <property type="term" value="P:amino acid metabolic process"/>
    <property type="evidence" value="ECO:0007669"/>
    <property type="project" value="InterPro"/>
</dbReference>
<reference evidence="6" key="2">
    <citation type="journal article" date="2021" name="PeerJ">
        <title>Extensive microbial diversity within the chicken gut microbiome revealed by metagenomics and culture.</title>
        <authorList>
            <person name="Gilroy R."/>
            <person name="Ravi A."/>
            <person name="Getino M."/>
            <person name="Pursley I."/>
            <person name="Horton D.L."/>
            <person name="Alikhan N.F."/>
            <person name="Baker D."/>
            <person name="Gharbi K."/>
            <person name="Hall N."/>
            <person name="Watson M."/>
            <person name="Adriaenssens E.M."/>
            <person name="Foster-Nyarko E."/>
            <person name="Jarju S."/>
            <person name="Secka A."/>
            <person name="Antonio M."/>
            <person name="Oren A."/>
            <person name="Chaudhuri R.R."/>
            <person name="La Ragione R."/>
            <person name="Hildebrand F."/>
            <person name="Pallen M.J."/>
        </authorList>
    </citation>
    <scope>NUCLEOTIDE SEQUENCE</scope>
    <source>
        <strain evidence="6">ChiHile30-977</strain>
    </source>
</reference>
<evidence type="ECO:0000256" key="5">
    <source>
        <dbReference type="HAMAP-Rule" id="MF_00601"/>
    </source>
</evidence>
<gene>
    <name evidence="5 6" type="primary">eutC</name>
    <name evidence="6" type="ORF">IAA66_08910</name>
</gene>
<comment type="caution">
    <text evidence="6">The sequence shown here is derived from an EMBL/GenBank/DDBJ whole genome shotgun (WGS) entry which is preliminary data.</text>
</comment>
<dbReference type="PANTHER" id="PTHR39330">
    <property type="entry name" value="ETHANOLAMINE AMMONIA-LYASE LIGHT CHAIN"/>
    <property type="match status" value="1"/>
</dbReference>
<name>A0A9D0YXC1_9FIRM</name>
<dbReference type="GO" id="GO:0031471">
    <property type="term" value="C:ethanolamine degradation polyhedral organelle"/>
    <property type="evidence" value="ECO:0007669"/>
    <property type="project" value="UniProtKB-UniRule"/>
</dbReference>
<evidence type="ECO:0000256" key="4">
    <source>
        <dbReference type="ARBA" id="ARBA00024446"/>
    </source>
</evidence>
<keyword evidence="2 5" id="KW-0456">Lyase</keyword>
<dbReference type="EMBL" id="DVFI01000121">
    <property type="protein sequence ID" value="HIQ63683.1"/>
    <property type="molecule type" value="Genomic_DNA"/>
</dbReference>
<protein>
    <recommendedName>
        <fullName evidence="5">Ethanolamine ammonia-lyase small subunit</fullName>
        <shortName evidence="5">EAL small subunit</shortName>
        <ecNumber evidence="5">4.3.1.7</ecNumber>
    </recommendedName>
</protein>
<dbReference type="Gene3D" id="3.40.50.11240">
    <property type="entry name" value="Ethanolamine ammonia-lyase light chain (EutC)"/>
    <property type="match status" value="1"/>
</dbReference>
<dbReference type="AlphaFoldDB" id="A0A9D0YXC1"/>
<reference evidence="6" key="1">
    <citation type="submission" date="2020-10" db="EMBL/GenBank/DDBJ databases">
        <authorList>
            <person name="Gilroy R."/>
        </authorList>
    </citation>
    <scope>NUCLEOTIDE SEQUENCE</scope>
    <source>
        <strain evidence="6">ChiHile30-977</strain>
    </source>
</reference>